<evidence type="ECO:0000256" key="1">
    <source>
        <dbReference type="PROSITE-ProRule" id="PRU00175"/>
    </source>
</evidence>
<keyword evidence="1" id="KW-0862">Zinc</keyword>
<keyword evidence="1" id="KW-0479">Metal-binding</keyword>
<proteinExistence type="predicted"/>
<feature type="domain" description="RING-type" evidence="2">
    <location>
        <begin position="183"/>
        <end position="221"/>
    </location>
</feature>
<dbReference type="InParanoid" id="A0A200QY38"/>
<dbReference type="SMART" id="SM00184">
    <property type="entry name" value="RING"/>
    <property type="match status" value="1"/>
</dbReference>
<accession>A0A200QY38</accession>
<keyword evidence="1" id="KW-0863">Zinc-finger</keyword>
<evidence type="ECO:0000313" key="3">
    <source>
        <dbReference type="EMBL" id="OVA15341.1"/>
    </source>
</evidence>
<name>A0A200QY38_MACCD</name>
<dbReference type="InterPro" id="IPR013083">
    <property type="entry name" value="Znf_RING/FYVE/PHD"/>
</dbReference>
<dbReference type="SUPFAM" id="SSF57850">
    <property type="entry name" value="RING/U-box"/>
    <property type="match status" value="1"/>
</dbReference>
<dbReference type="AlphaFoldDB" id="A0A200QY38"/>
<dbReference type="Pfam" id="PF13920">
    <property type="entry name" value="zf-C3HC4_3"/>
    <property type="match status" value="1"/>
</dbReference>
<dbReference type="GO" id="GO:0008270">
    <property type="term" value="F:zinc ion binding"/>
    <property type="evidence" value="ECO:0007669"/>
    <property type="project" value="UniProtKB-KW"/>
</dbReference>
<dbReference type="Gene3D" id="3.30.40.10">
    <property type="entry name" value="Zinc/RING finger domain, C3HC4 (zinc finger)"/>
    <property type="match status" value="1"/>
</dbReference>
<dbReference type="Proteomes" id="UP000195402">
    <property type="component" value="Unassembled WGS sequence"/>
</dbReference>
<protein>
    <submittedName>
        <fullName evidence="3">Zinc finger protein</fullName>
    </submittedName>
</protein>
<dbReference type="PANTHER" id="PTHR46629">
    <property type="entry name" value="OS01G0917900 PROTEIN"/>
    <property type="match status" value="1"/>
</dbReference>
<keyword evidence="4" id="KW-1185">Reference proteome</keyword>
<evidence type="ECO:0000259" key="2">
    <source>
        <dbReference type="PROSITE" id="PS50089"/>
    </source>
</evidence>
<sequence>MSEIGETSVLGLQESVERERKARTLLDFLSEDMDTAERGGGRWRNLKERLGFKGMGCCGATWRSNATSNLMREEAEYVQSMGMGQIPISIPIPAENSMNQDCVGQIPAVDSGMNLATALAAERNFRAAEGGRGGLTGTTVSTPSTPLRVSLMRLLQEGDGLDGEREKERERVVLEGGSNDTVCCVCMERRKGAAFIPCGHTFCRVCTRDIWLNRGSCAICNRSIVEILDIF</sequence>
<dbReference type="PROSITE" id="PS50089">
    <property type="entry name" value="ZF_RING_2"/>
    <property type="match status" value="1"/>
</dbReference>
<organism evidence="3 4">
    <name type="scientific">Macleaya cordata</name>
    <name type="common">Five-seeded plume-poppy</name>
    <name type="synonym">Bocconia cordata</name>
    <dbReference type="NCBI Taxonomy" id="56857"/>
    <lineage>
        <taxon>Eukaryota</taxon>
        <taxon>Viridiplantae</taxon>
        <taxon>Streptophyta</taxon>
        <taxon>Embryophyta</taxon>
        <taxon>Tracheophyta</taxon>
        <taxon>Spermatophyta</taxon>
        <taxon>Magnoliopsida</taxon>
        <taxon>Ranunculales</taxon>
        <taxon>Papaveraceae</taxon>
        <taxon>Papaveroideae</taxon>
        <taxon>Macleaya</taxon>
    </lineage>
</organism>
<dbReference type="OrthoDB" id="1711136at2759"/>
<dbReference type="EMBL" id="MVGT01000788">
    <property type="protein sequence ID" value="OVA15341.1"/>
    <property type="molecule type" value="Genomic_DNA"/>
</dbReference>
<gene>
    <name evidence="3" type="ORF">BVC80_541g3</name>
</gene>
<dbReference type="OMA" id="CVCMERR"/>
<evidence type="ECO:0000313" key="4">
    <source>
        <dbReference type="Proteomes" id="UP000195402"/>
    </source>
</evidence>
<comment type="caution">
    <text evidence="3">The sequence shown here is derived from an EMBL/GenBank/DDBJ whole genome shotgun (WGS) entry which is preliminary data.</text>
</comment>
<dbReference type="InterPro" id="IPR001841">
    <property type="entry name" value="Znf_RING"/>
</dbReference>
<reference evidence="3 4" key="1">
    <citation type="journal article" date="2017" name="Mol. Plant">
        <title>The Genome of Medicinal Plant Macleaya cordata Provides New Insights into Benzylisoquinoline Alkaloids Metabolism.</title>
        <authorList>
            <person name="Liu X."/>
            <person name="Liu Y."/>
            <person name="Huang P."/>
            <person name="Ma Y."/>
            <person name="Qing Z."/>
            <person name="Tang Q."/>
            <person name="Cao H."/>
            <person name="Cheng P."/>
            <person name="Zheng Y."/>
            <person name="Yuan Z."/>
            <person name="Zhou Y."/>
            <person name="Liu J."/>
            <person name="Tang Z."/>
            <person name="Zhuo Y."/>
            <person name="Zhang Y."/>
            <person name="Yu L."/>
            <person name="Huang J."/>
            <person name="Yang P."/>
            <person name="Peng Q."/>
            <person name="Zhang J."/>
            <person name="Jiang W."/>
            <person name="Zhang Z."/>
            <person name="Lin K."/>
            <person name="Ro D.K."/>
            <person name="Chen X."/>
            <person name="Xiong X."/>
            <person name="Shang Y."/>
            <person name="Huang S."/>
            <person name="Zeng J."/>
        </authorList>
    </citation>
    <scope>NUCLEOTIDE SEQUENCE [LARGE SCALE GENOMIC DNA]</scope>
    <source>
        <strain evidence="4">cv. BLH2017</strain>
        <tissue evidence="3">Root</tissue>
    </source>
</reference>